<evidence type="ECO:0000256" key="4">
    <source>
        <dbReference type="ARBA" id="ARBA00023163"/>
    </source>
</evidence>
<evidence type="ECO:0000313" key="7">
    <source>
        <dbReference type="EMBL" id="CAK1594819.1"/>
    </source>
</evidence>
<evidence type="ECO:0000256" key="5">
    <source>
        <dbReference type="ARBA" id="ARBA00025466"/>
    </source>
</evidence>
<proteinExistence type="predicted"/>
<dbReference type="PANTHER" id="PTHR21411">
    <property type="entry name" value="APONTIC"/>
    <property type="match status" value="1"/>
</dbReference>
<evidence type="ECO:0000259" key="6">
    <source>
        <dbReference type="Pfam" id="PF13873"/>
    </source>
</evidence>
<dbReference type="Proteomes" id="UP001314205">
    <property type="component" value="Unassembled WGS sequence"/>
</dbReference>
<evidence type="ECO:0000256" key="1">
    <source>
        <dbReference type="ARBA" id="ARBA00011764"/>
    </source>
</evidence>
<keyword evidence="4" id="KW-0804">Transcription</keyword>
<dbReference type="AlphaFoldDB" id="A0AAV1LL95"/>
<evidence type="ECO:0000256" key="2">
    <source>
        <dbReference type="ARBA" id="ARBA00016807"/>
    </source>
</evidence>
<protein>
    <recommendedName>
        <fullName evidence="2">Regulatory protein zeste</fullName>
    </recommendedName>
</protein>
<feature type="domain" description="Myb/SANT-like DNA-binding" evidence="6">
    <location>
        <begin position="5"/>
        <end position="81"/>
    </location>
</feature>
<comment type="caution">
    <text evidence="7">The sequence shown here is derived from an EMBL/GenBank/DDBJ whole genome shotgun (WGS) entry which is preliminary data.</text>
</comment>
<comment type="function">
    <text evidence="5">Involved in transvection phenomena (= synapsis-dependent gene expression), where the synaptic pairing of chromosomes carrying genes with which zeste interacts influences the expression of these genes. Zeste binds to DNA and stimulates transcription from a nearby promoter.</text>
</comment>
<dbReference type="Pfam" id="PF13873">
    <property type="entry name" value="Myb_DNA-bind_5"/>
    <property type="match status" value="1"/>
</dbReference>
<accession>A0AAV1LL95</accession>
<evidence type="ECO:0000313" key="8">
    <source>
        <dbReference type="Proteomes" id="UP001314205"/>
    </source>
</evidence>
<name>A0AAV1LL95_9NEOP</name>
<dbReference type="InterPro" id="IPR028002">
    <property type="entry name" value="Myb_DNA-bind_5"/>
</dbReference>
<keyword evidence="3" id="KW-0805">Transcription regulation</keyword>
<organism evidence="7 8">
    <name type="scientific">Parnassius mnemosyne</name>
    <name type="common">clouded apollo</name>
    <dbReference type="NCBI Taxonomy" id="213953"/>
    <lineage>
        <taxon>Eukaryota</taxon>
        <taxon>Metazoa</taxon>
        <taxon>Ecdysozoa</taxon>
        <taxon>Arthropoda</taxon>
        <taxon>Hexapoda</taxon>
        <taxon>Insecta</taxon>
        <taxon>Pterygota</taxon>
        <taxon>Neoptera</taxon>
        <taxon>Endopterygota</taxon>
        <taxon>Lepidoptera</taxon>
        <taxon>Glossata</taxon>
        <taxon>Ditrysia</taxon>
        <taxon>Papilionoidea</taxon>
        <taxon>Papilionidae</taxon>
        <taxon>Parnassiinae</taxon>
        <taxon>Parnassini</taxon>
        <taxon>Parnassius</taxon>
        <taxon>Driopa</taxon>
    </lineage>
</organism>
<sequence>MESKKHVFTPMEKKCFLDIIKKYRTVVENKETDGASLRIKNETWSKISAEYNASPHASSQATTKQLRRLWMNLKQRRREALKKEREHRLATGEGSTISDATFDSDIAKVEPAFGMDTDIDSDTVLATTIAQTQQTALAGQRQTDSILEGGDEDRQMRAEKHEMEMKILHYQLREAKAKAELAELILKQKKLCCSDLTS</sequence>
<gene>
    <name evidence="7" type="ORF">PARMNEM_LOCUS14392</name>
</gene>
<dbReference type="PANTHER" id="PTHR21411:SF0">
    <property type="entry name" value="REGULATORY PROTEIN ZESTE"/>
    <property type="match status" value="1"/>
</dbReference>
<evidence type="ECO:0000256" key="3">
    <source>
        <dbReference type="ARBA" id="ARBA00023015"/>
    </source>
</evidence>
<keyword evidence="8" id="KW-1185">Reference proteome</keyword>
<dbReference type="EMBL" id="CAVLGL010000091">
    <property type="protein sequence ID" value="CAK1594819.1"/>
    <property type="molecule type" value="Genomic_DNA"/>
</dbReference>
<comment type="subunit">
    <text evidence="1">Self-associates forming complexes of several hundred monomers.</text>
</comment>
<reference evidence="7 8" key="1">
    <citation type="submission" date="2023-11" db="EMBL/GenBank/DDBJ databases">
        <authorList>
            <person name="Hedman E."/>
            <person name="Englund M."/>
            <person name="Stromberg M."/>
            <person name="Nyberg Akerstrom W."/>
            <person name="Nylinder S."/>
            <person name="Jareborg N."/>
            <person name="Kallberg Y."/>
            <person name="Kronander E."/>
        </authorList>
    </citation>
    <scope>NUCLEOTIDE SEQUENCE [LARGE SCALE GENOMIC DNA]</scope>
</reference>